<evidence type="ECO:0000313" key="2">
    <source>
        <dbReference type="Proteomes" id="UP000737391"/>
    </source>
</evidence>
<dbReference type="Proteomes" id="UP000737391">
    <property type="component" value="Unassembled WGS sequence"/>
</dbReference>
<dbReference type="OrthoDB" id="5034691at2759"/>
<reference evidence="1" key="1">
    <citation type="submission" date="2020-01" db="EMBL/GenBank/DDBJ databases">
        <title>Identification and distribution of gene clusters putatively required for synthesis of sphingolipid metabolism inhibitors in phylogenetically diverse species of the filamentous fungus Fusarium.</title>
        <authorList>
            <person name="Kim H.-S."/>
            <person name="Busman M."/>
            <person name="Brown D.W."/>
            <person name="Divon H."/>
            <person name="Uhlig S."/>
            <person name="Proctor R.H."/>
        </authorList>
    </citation>
    <scope>NUCLEOTIDE SEQUENCE</scope>
    <source>
        <strain evidence="1">NRRL 31653</strain>
    </source>
</reference>
<dbReference type="AlphaFoldDB" id="A0A9P5EG35"/>
<accession>A0A9P5EG35</accession>
<comment type="caution">
    <text evidence="1">The sequence shown here is derived from an EMBL/GenBank/DDBJ whole genome shotgun (WGS) entry which is preliminary data.</text>
</comment>
<gene>
    <name evidence="1" type="ORF">FAGAP_3819</name>
</gene>
<evidence type="ECO:0000313" key="1">
    <source>
        <dbReference type="EMBL" id="KAF4499987.1"/>
    </source>
</evidence>
<name>A0A9P5EG35_9HYPO</name>
<sequence length="401" mass="45977">MVGSDPSPAPHEPNRARGFNITIMDLNVKDQDENEEAADLANNCYASTTWKTRLQPEDSAAYACRWIPVDRGKILSRLRIVQRRQEMKSTQGPNFRPVFVPLYDEDQVENMLGIPDLEQAKSDLPAFVSIPTIDLVKLCSLTFPENSHHVKSLLQYHYKFGIHNNTVQKPAFELASILDGVRSPCVDEVWCLAFDSKNLITVSWLEADTIPRIAISEFFQNDRNPPQERYGGPGLVVMDFMVFFGIVGQILSAVVPGGWMLDQLFRKVEKYVFGIDSSDIIRIGSFFEVLSRSVKEMRTNAEEEWCFSPLRTVLGFSPGRYDGEPLRNLSALDEHMQHWIEVERTTWSQAEASEDVAQAVRDLWFIAIRFTMNFHLSPDRDIFQLDRLGIWRRIVNYISHD</sequence>
<protein>
    <submittedName>
        <fullName evidence="1">Uncharacterized protein</fullName>
    </submittedName>
</protein>
<keyword evidence="2" id="KW-1185">Reference proteome</keyword>
<proteinExistence type="predicted"/>
<organism evidence="1 2">
    <name type="scientific">Fusarium agapanthi</name>
    <dbReference type="NCBI Taxonomy" id="1803897"/>
    <lineage>
        <taxon>Eukaryota</taxon>
        <taxon>Fungi</taxon>
        <taxon>Dikarya</taxon>
        <taxon>Ascomycota</taxon>
        <taxon>Pezizomycotina</taxon>
        <taxon>Sordariomycetes</taxon>
        <taxon>Hypocreomycetidae</taxon>
        <taxon>Hypocreales</taxon>
        <taxon>Nectriaceae</taxon>
        <taxon>Fusarium</taxon>
        <taxon>Fusarium fujikuroi species complex</taxon>
    </lineage>
</organism>
<dbReference type="EMBL" id="LUFC02000222">
    <property type="protein sequence ID" value="KAF4499987.1"/>
    <property type="molecule type" value="Genomic_DNA"/>
</dbReference>